<organism evidence="2">
    <name type="scientific">Brachypodium distachyon</name>
    <name type="common">Purple false brome</name>
    <name type="synonym">Trachynia distachya</name>
    <dbReference type="NCBI Taxonomy" id="15368"/>
    <lineage>
        <taxon>Eukaryota</taxon>
        <taxon>Viridiplantae</taxon>
        <taxon>Streptophyta</taxon>
        <taxon>Embryophyta</taxon>
        <taxon>Tracheophyta</taxon>
        <taxon>Spermatophyta</taxon>
        <taxon>Magnoliopsida</taxon>
        <taxon>Liliopsida</taxon>
        <taxon>Poales</taxon>
        <taxon>Poaceae</taxon>
        <taxon>BOP clade</taxon>
        <taxon>Pooideae</taxon>
        <taxon>Stipodae</taxon>
        <taxon>Brachypodieae</taxon>
        <taxon>Brachypodium</taxon>
    </lineage>
</organism>
<dbReference type="InterPro" id="IPR011676">
    <property type="entry name" value="DUF1618"/>
</dbReference>
<accession>A0A2K2CGA5</accession>
<evidence type="ECO:0000313" key="3">
    <source>
        <dbReference type="EnsemblPlants" id="PNT61060"/>
    </source>
</evidence>
<keyword evidence="4" id="KW-1185">Reference proteome</keyword>
<proteinExistence type="predicted"/>
<feature type="domain" description="DUF1618" evidence="1">
    <location>
        <begin position="226"/>
        <end position="361"/>
    </location>
</feature>
<dbReference type="Gramene" id="PNT61060">
    <property type="protein sequence ID" value="PNT61060"/>
    <property type="gene ID" value="BRADI_5g09810v3"/>
</dbReference>
<dbReference type="ExpressionAtlas" id="A0A2K2CGA5">
    <property type="expression patterns" value="differential"/>
</dbReference>
<dbReference type="PANTHER" id="PTHR33074">
    <property type="entry name" value="EXPRESSED PROTEIN-RELATED"/>
    <property type="match status" value="1"/>
</dbReference>
<dbReference type="AlphaFoldDB" id="A0A2K2CGA5"/>
<dbReference type="Pfam" id="PF07762">
    <property type="entry name" value="DUF1618"/>
    <property type="match status" value="1"/>
</dbReference>
<name>A0A2K2CGA5_BRADI</name>
<dbReference type="PANTHER" id="PTHR33074:SF14">
    <property type="entry name" value="DUF1618 DOMAIN-CONTAINING PROTEIN"/>
    <property type="match status" value="1"/>
</dbReference>
<dbReference type="EnsemblPlants" id="PNT61060">
    <property type="protein sequence ID" value="PNT61060"/>
    <property type="gene ID" value="BRADI_5g09810v3"/>
</dbReference>
<evidence type="ECO:0000313" key="4">
    <source>
        <dbReference type="Proteomes" id="UP000008810"/>
    </source>
</evidence>
<reference evidence="3" key="3">
    <citation type="submission" date="2018-08" db="UniProtKB">
        <authorList>
            <consortium name="EnsemblPlants"/>
        </authorList>
    </citation>
    <scope>IDENTIFICATION</scope>
    <source>
        <strain evidence="3">cv. Bd21</strain>
    </source>
</reference>
<gene>
    <name evidence="2" type="ORF">BRADI_5g09810v3</name>
</gene>
<reference evidence="2" key="2">
    <citation type="submission" date="2017-06" db="EMBL/GenBank/DDBJ databases">
        <title>WGS assembly of Brachypodium distachyon.</title>
        <authorList>
            <consortium name="The International Brachypodium Initiative"/>
            <person name="Lucas S."/>
            <person name="Harmon-Smith M."/>
            <person name="Lail K."/>
            <person name="Tice H."/>
            <person name="Grimwood J."/>
            <person name="Bruce D."/>
            <person name="Barry K."/>
            <person name="Shu S."/>
            <person name="Lindquist E."/>
            <person name="Wang M."/>
            <person name="Pitluck S."/>
            <person name="Vogel J.P."/>
            <person name="Garvin D.F."/>
            <person name="Mockler T.C."/>
            <person name="Schmutz J."/>
            <person name="Rokhsar D."/>
            <person name="Bevan M.W."/>
        </authorList>
    </citation>
    <scope>NUCLEOTIDE SEQUENCE</scope>
    <source>
        <strain evidence="2">Bd21</strain>
    </source>
</reference>
<evidence type="ECO:0000313" key="2">
    <source>
        <dbReference type="EMBL" id="PNT61060.1"/>
    </source>
</evidence>
<sequence>MASTPLPGLDAGSTLAYGTNSIGQKLRICFKLVEPPRVSRLHLQIMEEEEEAMSDLHSFDVVASYRDVLPLAMGCHISMPGYHNNYPMIDYFIYRTGAGCGGCSRPSLTLLPPLGGTIAEVRDRIEAKTNGLTNQRLRRMQCLDLGVLCRGGEGEFEFAVAELEITGRHPSSTSSSPRPNLLGDGRSSTLPIVPLHCNCGRGFSLEELLFYFDADTVIPFKNYLCWVDYCFGILFCDVFDESPKLEYLQFPSQLPKFARGSETRTWIQAYHAVGVTKGDIMKFVTVVCGKGWFPETIEPDTPDFTVTSWSLRITERENTMESEQDAILRSSELWDLDGFAHLPRTPLQFPVISMDEPNVVYFMLEREGYGMHKKVWLVAIDMSNTTLKSSSLYMSFVEQVGDLSGDEAKYFAEQKLRFYDTFLPSEFSRYLNPLGTR</sequence>
<dbReference type="Proteomes" id="UP000008810">
    <property type="component" value="Chromosome 5"/>
</dbReference>
<dbReference type="EMBL" id="CM000884">
    <property type="protein sequence ID" value="PNT61060.1"/>
    <property type="molecule type" value="Genomic_DNA"/>
</dbReference>
<evidence type="ECO:0000259" key="1">
    <source>
        <dbReference type="Pfam" id="PF07762"/>
    </source>
</evidence>
<reference evidence="2 3" key="1">
    <citation type="journal article" date="2010" name="Nature">
        <title>Genome sequencing and analysis of the model grass Brachypodium distachyon.</title>
        <authorList>
            <consortium name="International Brachypodium Initiative"/>
        </authorList>
    </citation>
    <scope>NUCLEOTIDE SEQUENCE [LARGE SCALE GENOMIC DNA]</scope>
    <source>
        <strain evidence="2 3">Bd21</strain>
    </source>
</reference>
<protein>
    <recommendedName>
        <fullName evidence="1">DUF1618 domain-containing protein</fullName>
    </recommendedName>
</protein>
<dbReference type="InParanoid" id="A0A2K2CGA5"/>
<dbReference type="OrthoDB" id="693343at2759"/>